<protein>
    <submittedName>
        <fullName evidence="2">DNA Metabolism</fullName>
    </submittedName>
</protein>
<proteinExistence type="predicted"/>
<organism evidence="3 5">
    <name type="scientific">Methylobacterium phyllosphaerae</name>
    <dbReference type="NCBI Taxonomy" id="418223"/>
    <lineage>
        <taxon>Bacteria</taxon>
        <taxon>Pseudomonadati</taxon>
        <taxon>Pseudomonadota</taxon>
        <taxon>Alphaproteobacteria</taxon>
        <taxon>Hyphomicrobiales</taxon>
        <taxon>Methylobacteriaceae</taxon>
        <taxon>Methylobacterium</taxon>
    </lineage>
</organism>
<dbReference type="RefSeq" id="WP_139231613.1">
    <property type="nucleotide sequence ID" value="NZ_CP015367.1"/>
</dbReference>
<dbReference type="Proteomes" id="UP000185487">
    <property type="component" value="Chromosome"/>
</dbReference>
<dbReference type="AlphaFoldDB" id="A0AAE8HUU3"/>
<evidence type="ECO:0000313" key="5">
    <source>
        <dbReference type="Proteomes" id="UP000199140"/>
    </source>
</evidence>
<dbReference type="EMBL" id="CP015367">
    <property type="protein sequence ID" value="APT32982.1"/>
    <property type="molecule type" value="Genomic_DNA"/>
</dbReference>
<keyword evidence="4" id="KW-1185">Reference proteome</keyword>
<evidence type="ECO:0000313" key="4">
    <source>
        <dbReference type="Proteomes" id="UP000185487"/>
    </source>
</evidence>
<reference evidence="2 4" key="1">
    <citation type="submission" date="2016-04" db="EMBL/GenBank/DDBJ databases">
        <title>Complete genome sequencing and analysis of CBMB27, Methylobacterium phyllosphaerae isolated from leaf tissues of rice (Oryza sativa L.).</title>
        <authorList>
            <person name="Lee Y."/>
            <person name="Hwangbo K."/>
            <person name="Chung H."/>
            <person name="Yoo J."/>
            <person name="Kim K.Y."/>
            <person name="Sa T.M."/>
            <person name="Um Y."/>
            <person name="Madhaiyan M."/>
        </authorList>
    </citation>
    <scope>NUCLEOTIDE SEQUENCE [LARGE SCALE GENOMIC DNA]</scope>
    <source>
        <strain evidence="2 4">CBMB27</strain>
    </source>
</reference>
<reference evidence="3 5" key="2">
    <citation type="submission" date="2016-10" db="EMBL/GenBank/DDBJ databases">
        <authorList>
            <person name="Varghese N."/>
            <person name="Submissions S."/>
        </authorList>
    </citation>
    <scope>NUCLEOTIDE SEQUENCE [LARGE SCALE GENOMIC DNA]</scope>
    <source>
        <strain evidence="3 5">CBMB27</strain>
    </source>
</reference>
<dbReference type="Proteomes" id="UP000199140">
    <property type="component" value="Unassembled WGS sequence"/>
</dbReference>
<gene>
    <name evidence="2" type="ORF">MCBMB27_03691</name>
    <name evidence="3" type="ORF">SAMN05192567_119115</name>
</gene>
<name>A0AAE8HUU3_9HYPH</name>
<dbReference type="KEGG" id="mphy:MCBMB27_03691"/>
<feature type="region of interest" description="Disordered" evidence="1">
    <location>
        <begin position="231"/>
        <end position="253"/>
    </location>
</feature>
<evidence type="ECO:0000313" key="3">
    <source>
        <dbReference type="EMBL" id="SFH30206.1"/>
    </source>
</evidence>
<evidence type="ECO:0000313" key="2">
    <source>
        <dbReference type="EMBL" id="APT32982.1"/>
    </source>
</evidence>
<evidence type="ECO:0000256" key="1">
    <source>
        <dbReference type="SAM" id="MobiDB-lite"/>
    </source>
</evidence>
<dbReference type="EMBL" id="FOPK01000019">
    <property type="protein sequence ID" value="SFH30206.1"/>
    <property type="molecule type" value="Genomic_DNA"/>
</dbReference>
<sequence length="896" mass="98316">MSGKRNSARAVAQREIGPVEFLKAVHGDDFAGVQALFVLPTKQTAFFDHTQWSVLGDEIERLKGENDLYGVIGTQQKRLSARSRGSIATVRQVSGLFVDVDFAVMKNSAKRYVADAAAAAVIREGLPLPPSAVVSTGNGEHWHWFLDRPFVIEHPDELEAAKRVTAAFSRHMQAIFRERGAEIDAVGDITRAFRLPGTLNLKGGAKKPVVLLAFDPAKRYRLAEIERIITPPAAPPTRPARKRRPSDGFGQADHEEIRRGCSWYELKTGDGVATASEPEWFAAASITACCRDGEEIFHAYSGAHSGYDQSEAQKKFQRAVEADAPRTCESIEIDLGHDGCLACPYHGRIKSPVQIGSGPRQYSPGEEGPIPLGYSRDGTFALRDPVRNIIIPASAQQLLSSQWLQGVAPSSFWGRQFRDDRRPFNAAAAGEALIAACKRAGPFDPLEVRGRGVWVEEREIVLNLGGPIREGLKRQYLCFKPISLPPDASFDTRRLADLLEQFKFRDTKNARLLFGWLAIAPICGVLDWRPHCFVFGPPKAGKSTLHGLATALLTPLAISTTGDSSEAGIRQAIGPDSLPVIIDEFESDQRQGRLKSIIMLARSASSGDTPILKGTPDGKAMQFSLRTTFFFSAINPTGLSPADASRILLFELLMHENDQEAARRITTDLAYFADSGPRWCAFMASKALLIAPARLAFEAEMPGMDSRLRTNIATLLGAGFVALHGRVPTKDEAVTEVAEFASTTAEHADVVDRDDAVEALHHLLAYPIGSTSLGQWIARERRDRMEIGDKDTRPSAQFLASLDIAMNIKNKEPGFFLLRGAPGIDKIFRDTKWADGTWMHAIRKYEGAFTPSNPVYFSNMKRKARAIGIKFDILPDPTEAPSEPECGSRGGLFPEY</sequence>
<accession>A0AAE8HUU3</accession>